<dbReference type="EMBL" id="JOKG01000011">
    <property type="protein sequence ID" value="KEQ11246.1"/>
    <property type="molecule type" value="Genomic_DNA"/>
</dbReference>
<organism evidence="1 3">
    <name type="scientific">Endozoicomonas montiporae</name>
    <dbReference type="NCBI Taxonomy" id="1027273"/>
    <lineage>
        <taxon>Bacteria</taxon>
        <taxon>Pseudomonadati</taxon>
        <taxon>Pseudomonadota</taxon>
        <taxon>Gammaproteobacteria</taxon>
        <taxon>Oceanospirillales</taxon>
        <taxon>Endozoicomonadaceae</taxon>
        <taxon>Endozoicomonas</taxon>
    </lineage>
</organism>
<proteinExistence type="predicted"/>
<dbReference type="AlphaFoldDB" id="A0A081MYH3"/>
<dbReference type="EMBL" id="JOKG01000009">
    <property type="protein sequence ID" value="KEQ11302.1"/>
    <property type="molecule type" value="Genomic_DNA"/>
</dbReference>
<evidence type="ECO:0000313" key="2">
    <source>
        <dbReference type="EMBL" id="KEQ11302.1"/>
    </source>
</evidence>
<name>A0A081MYH3_9GAMM</name>
<keyword evidence="3" id="KW-1185">Reference proteome</keyword>
<dbReference type="RefSeq" id="WP_034880054.1">
    <property type="nucleotide sequence ID" value="NZ_JOKG01000009.1"/>
</dbReference>
<evidence type="ECO:0000313" key="3">
    <source>
        <dbReference type="Proteomes" id="UP000028006"/>
    </source>
</evidence>
<comment type="caution">
    <text evidence="1">The sequence shown here is derived from an EMBL/GenBank/DDBJ whole genome shotgun (WGS) entry which is preliminary data.</text>
</comment>
<protein>
    <submittedName>
        <fullName evidence="1">Uncharacterized protein</fullName>
    </submittedName>
</protein>
<sequence>MDARERWKKGFELARILLQKGHPERLIEARIHQMGSNARAINIATRYVPPMMSTRERYLWEKCMPF</sequence>
<reference evidence="1 3" key="1">
    <citation type="submission" date="2014-06" db="EMBL/GenBank/DDBJ databases">
        <title>Whole Genome Sequences of Three Symbiotic Endozoicomonas Bacteria.</title>
        <authorList>
            <person name="Neave M.J."/>
            <person name="Apprill A."/>
            <person name="Voolstra C.R."/>
        </authorList>
    </citation>
    <scope>NUCLEOTIDE SEQUENCE [LARGE SCALE GENOMIC DNA]</scope>
    <source>
        <strain evidence="1 3">LMG 24815</strain>
    </source>
</reference>
<evidence type="ECO:0000313" key="1">
    <source>
        <dbReference type="EMBL" id="KEQ11246.1"/>
    </source>
</evidence>
<gene>
    <name evidence="2" type="ORF">GZ77_26195</name>
    <name evidence="1" type="ORF">GZ77_26480</name>
</gene>
<accession>A0A081MYH3</accession>
<dbReference type="Proteomes" id="UP000028006">
    <property type="component" value="Unassembled WGS sequence"/>
</dbReference>